<protein>
    <submittedName>
        <fullName evidence="1">Uncharacterized protein</fullName>
    </submittedName>
</protein>
<accession>A0A015ITJ5</accession>
<dbReference type="EMBL" id="JEMT01025892">
    <property type="protein sequence ID" value="EXX60557.1"/>
    <property type="molecule type" value="Genomic_DNA"/>
</dbReference>
<dbReference type="AlphaFoldDB" id="A0A015ITJ5"/>
<comment type="caution">
    <text evidence="1">The sequence shown here is derived from an EMBL/GenBank/DDBJ whole genome shotgun (WGS) entry which is preliminary data.</text>
</comment>
<evidence type="ECO:0000313" key="2">
    <source>
        <dbReference type="Proteomes" id="UP000022910"/>
    </source>
</evidence>
<dbReference type="Proteomes" id="UP000022910">
    <property type="component" value="Unassembled WGS sequence"/>
</dbReference>
<dbReference type="HOGENOM" id="CLU_115529_0_0_1"/>
<proteinExistence type="predicted"/>
<gene>
    <name evidence="1" type="ORF">RirG_178780</name>
</gene>
<organism evidence="1 2">
    <name type="scientific">Rhizophagus irregularis (strain DAOM 197198w)</name>
    <name type="common">Glomus intraradices</name>
    <dbReference type="NCBI Taxonomy" id="1432141"/>
    <lineage>
        <taxon>Eukaryota</taxon>
        <taxon>Fungi</taxon>
        <taxon>Fungi incertae sedis</taxon>
        <taxon>Mucoromycota</taxon>
        <taxon>Glomeromycotina</taxon>
        <taxon>Glomeromycetes</taxon>
        <taxon>Glomerales</taxon>
        <taxon>Glomeraceae</taxon>
        <taxon>Rhizophagus</taxon>
    </lineage>
</organism>
<reference evidence="1 2" key="1">
    <citation type="submission" date="2014-02" db="EMBL/GenBank/DDBJ databases">
        <title>Single nucleus genome sequencing reveals high similarity among nuclei of an endomycorrhizal fungus.</title>
        <authorList>
            <person name="Lin K."/>
            <person name="Geurts R."/>
            <person name="Zhang Z."/>
            <person name="Limpens E."/>
            <person name="Saunders D.G."/>
            <person name="Mu D."/>
            <person name="Pang E."/>
            <person name="Cao H."/>
            <person name="Cha H."/>
            <person name="Lin T."/>
            <person name="Zhou Q."/>
            <person name="Shang Y."/>
            <person name="Li Y."/>
            <person name="Ivanov S."/>
            <person name="Sharma T."/>
            <person name="Velzen R.V."/>
            <person name="Ruijter N.D."/>
            <person name="Aanen D.K."/>
            <person name="Win J."/>
            <person name="Kamoun S."/>
            <person name="Bisseling T."/>
            <person name="Huang S."/>
        </authorList>
    </citation>
    <scope>NUCLEOTIDE SEQUENCE [LARGE SCALE GENOMIC DNA]</scope>
    <source>
        <strain evidence="2">DAOM197198w</strain>
    </source>
</reference>
<name>A0A015ITJ5_RHIIW</name>
<keyword evidence="2" id="KW-1185">Reference proteome</keyword>
<dbReference type="OrthoDB" id="2378854at2759"/>
<sequence>MNQNTLQNNQNNLTFTEFSNLQSTVIQPEHSSSNNNNNMNVNPSDNIFPTFHTNNNFSGQQPISNENNAPIVPQYYVGPQQPIVNTSPLNSFNMASINPTQSEILSFDIPGFKIIVIPTFSQQNNTHLNYPSSDITNTQFTQFQR</sequence>
<evidence type="ECO:0000313" key="1">
    <source>
        <dbReference type="EMBL" id="EXX60557.1"/>
    </source>
</evidence>